<evidence type="ECO:0000256" key="6">
    <source>
        <dbReference type="SAM" id="MobiDB-lite"/>
    </source>
</evidence>
<comment type="function">
    <text evidence="4">Constitutes one of the two catalytic subunit of the tRNA-splicing endonuclease complex, a complex responsible for identification and cleavage of the splice sites in pre-tRNA. It cleaves pre-tRNA at the 5'- and 3'-splice sites to release the intron. The products are an intron and two tRNA half-molecules bearing 2',3'-cyclic phosphate and 5'-OH termini. There are no conserved sequences at the splice sites, but the intron is invariably located at the same site in the gene, placing the splice sites an invariant distance from the constant structural features of the tRNA body.</text>
</comment>
<dbReference type="InterPro" id="IPR016589">
    <property type="entry name" value="tRNA_splic_SEN2"/>
</dbReference>
<dbReference type="GO" id="GO:0000213">
    <property type="term" value="F:tRNA-intron lyase activity"/>
    <property type="evidence" value="ECO:0007669"/>
    <property type="project" value="UniProtKB-UniRule"/>
</dbReference>
<dbReference type="Pfam" id="PF01974">
    <property type="entry name" value="tRNA_int_endo"/>
    <property type="match status" value="1"/>
</dbReference>
<evidence type="ECO:0000256" key="3">
    <source>
        <dbReference type="ARBA" id="ARBA00023239"/>
    </source>
</evidence>
<dbReference type="GO" id="GO:0000379">
    <property type="term" value="P:tRNA-type intron splice site recognition and cleavage"/>
    <property type="evidence" value="ECO:0007669"/>
    <property type="project" value="TreeGrafter"/>
</dbReference>
<keyword evidence="3 4" id="KW-0456">Lyase</keyword>
<dbReference type="AlphaFoldDB" id="A0A6A6QX49"/>
<keyword evidence="2 4" id="KW-0819">tRNA processing</keyword>
<organism evidence="8 9">
    <name type="scientific">Lophium mytilinum</name>
    <dbReference type="NCBI Taxonomy" id="390894"/>
    <lineage>
        <taxon>Eukaryota</taxon>
        <taxon>Fungi</taxon>
        <taxon>Dikarya</taxon>
        <taxon>Ascomycota</taxon>
        <taxon>Pezizomycotina</taxon>
        <taxon>Dothideomycetes</taxon>
        <taxon>Pleosporomycetidae</taxon>
        <taxon>Mytilinidiales</taxon>
        <taxon>Mytilinidiaceae</taxon>
        <taxon>Lophium</taxon>
    </lineage>
</organism>
<dbReference type="EC" id="4.6.1.16" evidence="4"/>
<protein>
    <recommendedName>
        <fullName evidence="4">tRNA-splicing endonuclease subunit Sen2</fullName>
        <ecNumber evidence="4">4.6.1.16</ecNumber>
    </recommendedName>
</protein>
<proteinExistence type="inferred from homology"/>
<sequence>MNSKVDGVDGVVLAVTSGHGNGKLPENVAAKPQERTPRPKRPNYAQIHSRPLPLEIYPVPSFIPHNPLSIARIVLTAVSQYFWPPSSHLPNLYKGYFSPDTQAVHITDPKTIRALWEQGFYGKGTLSRSEPRWLDQEKRRRGLIALETSEEVTRQRRETRRQFKLERARKERETIEQQLKDEGKMPGGAYIPDIREESALIQTVEASIATDILLDAGVALPSPTSLPGTHIATTATQDDSIVPENVDEDIDEEVEDQEHLQLTCEEAFFLVYALGALEVSEKDSPMSSSKLLKLFAEHSTFPSGESQYLQPDGAFLLRYVVYHHFRSLGWVVRPGVKFAVDYLLYNRGPVFSHAEFAVIIIPSYSHSYWTENPDQKAASQQGVERDWWWLHRVNRVQTQVHKSLVLVYVDIPPPTQTDVAIEQTDIGKILTQYKVREFVLRRWIPNRNRD</sequence>
<feature type="region of interest" description="Disordered" evidence="6">
    <location>
        <begin position="16"/>
        <end position="45"/>
    </location>
</feature>
<comment type="similarity">
    <text evidence="1 4">Belongs to the tRNA-intron endonuclease family.</text>
</comment>
<dbReference type="GO" id="GO:0000214">
    <property type="term" value="C:tRNA-intron endonuclease complex"/>
    <property type="evidence" value="ECO:0007669"/>
    <property type="project" value="UniProtKB-UniRule"/>
</dbReference>
<evidence type="ECO:0000313" key="9">
    <source>
        <dbReference type="Proteomes" id="UP000799750"/>
    </source>
</evidence>
<gene>
    <name evidence="8" type="ORF">BU16DRAFT_342135</name>
</gene>
<evidence type="ECO:0000256" key="2">
    <source>
        <dbReference type="ARBA" id="ARBA00022694"/>
    </source>
</evidence>
<feature type="active site" evidence="5">
    <location>
        <position position="402"/>
    </location>
</feature>
<evidence type="ECO:0000313" key="8">
    <source>
        <dbReference type="EMBL" id="KAF2496806.1"/>
    </source>
</evidence>
<dbReference type="EMBL" id="MU004187">
    <property type="protein sequence ID" value="KAF2496806.1"/>
    <property type="molecule type" value="Genomic_DNA"/>
</dbReference>
<evidence type="ECO:0000256" key="4">
    <source>
        <dbReference type="PIRNR" id="PIRNR011789"/>
    </source>
</evidence>
<dbReference type="CDD" id="cd22363">
    <property type="entry name" value="tRNA-intron_lyase_C"/>
    <property type="match status" value="1"/>
</dbReference>
<dbReference type="InterPro" id="IPR036167">
    <property type="entry name" value="tRNA_intron_Endo_cat-like_sf"/>
</dbReference>
<evidence type="ECO:0000256" key="5">
    <source>
        <dbReference type="PIRSR" id="PIRSR011789-1"/>
    </source>
</evidence>
<dbReference type="InterPro" id="IPR011856">
    <property type="entry name" value="tRNA_endonuc-like_dom_sf"/>
</dbReference>
<dbReference type="InterPro" id="IPR006677">
    <property type="entry name" value="tRNA_intron_Endonuc_cat-like"/>
</dbReference>
<evidence type="ECO:0000259" key="7">
    <source>
        <dbReference type="Pfam" id="PF01974"/>
    </source>
</evidence>
<feature type="active site" evidence="5">
    <location>
        <position position="345"/>
    </location>
</feature>
<dbReference type="GO" id="GO:0005737">
    <property type="term" value="C:cytoplasm"/>
    <property type="evidence" value="ECO:0007669"/>
    <property type="project" value="TreeGrafter"/>
</dbReference>
<feature type="domain" description="tRNA intron endonuclease catalytic" evidence="7">
    <location>
        <begin position="315"/>
        <end position="410"/>
    </location>
</feature>
<dbReference type="PANTHER" id="PTHR21227:SF0">
    <property type="entry name" value="TRNA-SPLICING ENDONUCLEASE SUBUNIT SEN2"/>
    <property type="match status" value="1"/>
</dbReference>
<dbReference type="GO" id="GO:0003676">
    <property type="term" value="F:nucleic acid binding"/>
    <property type="evidence" value="ECO:0007669"/>
    <property type="project" value="InterPro"/>
</dbReference>
<keyword evidence="9" id="KW-1185">Reference proteome</keyword>
<dbReference type="FunFam" id="3.40.1350.10:FF:000007">
    <property type="entry name" value="tRNA-splicing endonuclease subunit Sen2"/>
    <property type="match status" value="1"/>
</dbReference>
<dbReference type="Proteomes" id="UP000799750">
    <property type="component" value="Unassembled WGS sequence"/>
</dbReference>
<dbReference type="Gene3D" id="3.40.1350.10">
    <property type="match status" value="1"/>
</dbReference>
<feature type="active site" evidence="5">
    <location>
        <position position="353"/>
    </location>
</feature>
<accession>A0A6A6QX49</accession>
<dbReference type="PANTHER" id="PTHR21227">
    <property type="entry name" value="TRNA-SPLICING ENDONUCLEASE SUBUNIT SEN2"/>
    <property type="match status" value="1"/>
</dbReference>
<name>A0A6A6QX49_9PEZI</name>
<dbReference type="SUPFAM" id="SSF53032">
    <property type="entry name" value="tRNA-intron endonuclease catalytic domain-like"/>
    <property type="match status" value="1"/>
</dbReference>
<reference evidence="8" key="1">
    <citation type="journal article" date="2020" name="Stud. Mycol.">
        <title>101 Dothideomycetes genomes: a test case for predicting lifestyles and emergence of pathogens.</title>
        <authorList>
            <person name="Haridas S."/>
            <person name="Albert R."/>
            <person name="Binder M."/>
            <person name="Bloem J."/>
            <person name="Labutti K."/>
            <person name="Salamov A."/>
            <person name="Andreopoulos B."/>
            <person name="Baker S."/>
            <person name="Barry K."/>
            <person name="Bills G."/>
            <person name="Bluhm B."/>
            <person name="Cannon C."/>
            <person name="Castanera R."/>
            <person name="Culley D."/>
            <person name="Daum C."/>
            <person name="Ezra D."/>
            <person name="Gonzalez J."/>
            <person name="Henrissat B."/>
            <person name="Kuo A."/>
            <person name="Liang C."/>
            <person name="Lipzen A."/>
            <person name="Lutzoni F."/>
            <person name="Magnuson J."/>
            <person name="Mondo S."/>
            <person name="Nolan M."/>
            <person name="Ohm R."/>
            <person name="Pangilinan J."/>
            <person name="Park H.-J."/>
            <person name="Ramirez L."/>
            <person name="Alfaro M."/>
            <person name="Sun H."/>
            <person name="Tritt A."/>
            <person name="Yoshinaga Y."/>
            <person name="Zwiers L.-H."/>
            <person name="Turgeon B."/>
            <person name="Goodwin S."/>
            <person name="Spatafora J."/>
            <person name="Crous P."/>
            <person name="Grigoriev I."/>
        </authorList>
    </citation>
    <scope>NUCLEOTIDE SEQUENCE</scope>
    <source>
        <strain evidence="8">CBS 269.34</strain>
    </source>
</reference>
<dbReference type="InterPro" id="IPR006676">
    <property type="entry name" value="tRNA_splic"/>
</dbReference>
<dbReference type="OrthoDB" id="10249562at2759"/>
<dbReference type="PIRSF" id="PIRSF011789">
    <property type="entry name" value="tRNA_splic_SEN2"/>
    <property type="match status" value="1"/>
</dbReference>
<evidence type="ECO:0000256" key="1">
    <source>
        <dbReference type="ARBA" id="ARBA00008078"/>
    </source>
</evidence>